<keyword evidence="4" id="KW-1185">Reference proteome</keyword>
<dbReference type="Gene3D" id="3.40.50.1820">
    <property type="entry name" value="alpha/beta hydrolase"/>
    <property type="match status" value="1"/>
</dbReference>
<feature type="domain" description="Carboxylesterase type B" evidence="2">
    <location>
        <begin position="43"/>
        <end position="86"/>
    </location>
</feature>
<reference evidence="3 4" key="1">
    <citation type="journal article" date="2023" name="Arcadia Sci">
        <title>De novo assembly of a long-read Amblyomma americanum tick genome.</title>
        <authorList>
            <person name="Chou S."/>
            <person name="Poskanzer K.E."/>
            <person name="Rollins M."/>
            <person name="Thuy-Boun P.S."/>
        </authorList>
    </citation>
    <scope>NUCLEOTIDE SEQUENCE [LARGE SCALE GENOMIC DNA]</scope>
    <source>
        <strain evidence="3">F_SG_1</strain>
        <tissue evidence="3">Salivary glands</tissue>
    </source>
</reference>
<dbReference type="SUPFAM" id="SSF53474">
    <property type="entry name" value="alpha/beta-Hydrolases"/>
    <property type="match status" value="1"/>
</dbReference>
<organism evidence="3 4">
    <name type="scientific">Amblyomma americanum</name>
    <name type="common">Lone star tick</name>
    <dbReference type="NCBI Taxonomy" id="6943"/>
    <lineage>
        <taxon>Eukaryota</taxon>
        <taxon>Metazoa</taxon>
        <taxon>Ecdysozoa</taxon>
        <taxon>Arthropoda</taxon>
        <taxon>Chelicerata</taxon>
        <taxon>Arachnida</taxon>
        <taxon>Acari</taxon>
        <taxon>Parasitiformes</taxon>
        <taxon>Ixodida</taxon>
        <taxon>Ixodoidea</taxon>
        <taxon>Ixodidae</taxon>
        <taxon>Amblyomminae</taxon>
        <taxon>Amblyomma</taxon>
    </lineage>
</organism>
<protein>
    <recommendedName>
        <fullName evidence="2">Carboxylesterase type B domain-containing protein</fullName>
    </recommendedName>
</protein>
<proteinExistence type="predicted"/>
<accession>A0AAQ4DAR7</accession>
<evidence type="ECO:0000313" key="3">
    <source>
        <dbReference type="EMBL" id="KAK8759557.1"/>
    </source>
</evidence>
<feature type="non-terminal residue" evidence="3">
    <location>
        <position position="1"/>
    </location>
</feature>
<feature type="non-terminal residue" evidence="3">
    <location>
        <position position="87"/>
    </location>
</feature>
<evidence type="ECO:0000256" key="1">
    <source>
        <dbReference type="ARBA" id="ARBA00023180"/>
    </source>
</evidence>
<name>A0AAQ4DAR7_AMBAM</name>
<dbReference type="EMBL" id="JARKHS020032926">
    <property type="protein sequence ID" value="KAK8759557.1"/>
    <property type="molecule type" value="Genomic_DNA"/>
</dbReference>
<dbReference type="AlphaFoldDB" id="A0AAQ4DAR7"/>
<sequence>LSEAAAPADRSIRERRKPINMNRLVVVAIILKAGFCLSYDVQRTTSLGSVGGLKIDILGTTVEEYRGIPFAEPPIGQLRFKAPVPAK</sequence>
<keyword evidence="1" id="KW-0325">Glycoprotein</keyword>
<comment type="caution">
    <text evidence="3">The sequence shown here is derived from an EMBL/GenBank/DDBJ whole genome shotgun (WGS) entry which is preliminary data.</text>
</comment>
<evidence type="ECO:0000259" key="2">
    <source>
        <dbReference type="Pfam" id="PF00135"/>
    </source>
</evidence>
<dbReference type="InterPro" id="IPR002018">
    <property type="entry name" value="CarbesteraseB"/>
</dbReference>
<dbReference type="Pfam" id="PF00135">
    <property type="entry name" value="COesterase"/>
    <property type="match status" value="1"/>
</dbReference>
<gene>
    <name evidence="3" type="ORF">V5799_002811</name>
</gene>
<dbReference type="InterPro" id="IPR029058">
    <property type="entry name" value="AB_hydrolase_fold"/>
</dbReference>
<evidence type="ECO:0000313" key="4">
    <source>
        <dbReference type="Proteomes" id="UP001321473"/>
    </source>
</evidence>
<dbReference type="Proteomes" id="UP001321473">
    <property type="component" value="Unassembled WGS sequence"/>
</dbReference>